<dbReference type="Gene3D" id="3.60.20.10">
    <property type="entry name" value="Glutamine Phosphoribosylpyrophosphate, subunit 1, domain 1"/>
    <property type="match status" value="1"/>
</dbReference>
<dbReference type="InterPro" id="IPR043147">
    <property type="entry name" value="Penicillin_amidase_A-knob"/>
</dbReference>
<feature type="region of interest" description="Disordered" evidence="7">
    <location>
        <begin position="193"/>
        <end position="215"/>
    </location>
</feature>
<dbReference type="PANTHER" id="PTHR34218">
    <property type="entry name" value="PEPTIDASE S45 PENICILLIN AMIDASE"/>
    <property type="match status" value="1"/>
</dbReference>
<comment type="caution">
    <text evidence="8">The sequence shown here is derived from an EMBL/GenBank/DDBJ whole genome shotgun (WGS) entry which is preliminary data.</text>
</comment>
<dbReference type="EMBL" id="BFBR01000005">
    <property type="protein sequence ID" value="GBF58255.1"/>
    <property type="molecule type" value="Genomic_DNA"/>
</dbReference>
<evidence type="ECO:0000313" key="8">
    <source>
        <dbReference type="EMBL" id="GBF58255.1"/>
    </source>
</evidence>
<sequence length="708" mass="76795">MTKSTRISLLIGLIILCLGLGAYAAGVRLALGQERIDPAPYLAKAQTYQVEIARDTFGVPHIFGPRDADVAFGMGYAHSEDDFATIADAVLTSRGTAAAIKGKDAAVGDYLVALMDVWPRVRAGYATEISPQARAVMEAYADGVNLYAAQNPAKVPNGLLPLTGQDVAAGIMFRSPFFYGLDKVLKSVLEPEAATKPNPDKTPPKGSNGVAVAPKRTDDGATRLLVNSHQPYDGMVAWYEAVLESGQGWHVAGGFFPGSPFMLHGHNANLGWASTVNKPDLVDVYKLTTDPAHPGQYLMDGKWLAFRTGTARFQVKLFGPLLWTVKRDLLWSVHGPVLVTKQGHFAISYAGQGELRQADQYLAMNKAADFDQWRAAMARQALPSINFIYADRAGTIGYLSNGQFPIRKDGVDWAGILPGDRSDLVWKQRVGFDQLPQMWNPQSGLVFNANNDPRVATDGPDNMRDAAMGAHLGLQTNMTNRAYRALETYGQDPIITEADFEAYKYDLTYSDKSLMAGLVAQALAFDATGNPDLAAAQKILKAWDRRTDTANRGAALAVLMSQDIGRAAENGEPAPPLRPGLDQAITTLKTHFGRLDPTWGEVNRYRRGTLNLPIDGGPDILRAVYGKDHGDGTLTATAGDTFIMFVTWDSQGRLSSRSIHQYGSATLDATSPHYGDQGPLFTAMKTKPVLFTRAQLAGQITKSYRPGR</sequence>
<evidence type="ECO:0000313" key="9">
    <source>
        <dbReference type="Proteomes" id="UP000245086"/>
    </source>
</evidence>
<dbReference type="Proteomes" id="UP000245086">
    <property type="component" value="Unassembled WGS sequence"/>
</dbReference>
<evidence type="ECO:0000256" key="1">
    <source>
        <dbReference type="ARBA" id="ARBA00006586"/>
    </source>
</evidence>
<dbReference type="GO" id="GO:0017000">
    <property type="term" value="P:antibiotic biosynthetic process"/>
    <property type="evidence" value="ECO:0007669"/>
    <property type="project" value="InterPro"/>
</dbReference>
<dbReference type="Gene3D" id="2.30.120.10">
    <property type="match status" value="1"/>
</dbReference>
<comment type="cofactor">
    <cofactor evidence="6">
        <name>Ca(2+)</name>
        <dbReference type="ChEBI" id="CHEBI:29108"/>
    </cofactor>
    <text evidence="6">Binds 1 Ca(2+) ion per dimer.</text>
</comment>
<dbReference type="EC" id="3.5.1.93" evidence="8"/>
<feature type="binding site" evidence="6">
    <location>
        <position position="282"/>
    </location>
    <ligand>
        <name>Ca(2+)</name>
        <dbReference type="ChEBI" id="CHEBI:29108"/>
    </ligand>
</feature>
<evidence type="ECO:0000256" key="3">
    <source>
        <dbReference type="ARBA" id="ARBA00022801"/>
    </source>
</evidence>
<protein>
    <submittedName>
        <fullName evidence="8">Glutaryl-7-aminocephalosporanic-acid acylase</fullName>
        <ecNumber evidence="8">3.5.1.93</ecNumber>
    </submittedName>
</protein>
<accession>A0A2P2EB21</accession>
<keyword evidence="3 8" id="KW-0378">Hydrolase</keyword>
<keyword evidence="2" id="KW-0732">Signal</keyword>
<evidence type="ECO:0000256" key="4">
    <source>
        <dbReference type="ARBA" id="ARBA00023145"/>
    </source>
</evidence>
<dbReference type="InterPro" id="IPR043146">
    <property type="entry name" value="Penicillin_amidase_N_B-knob"/>
</dbReference>
<dbReference type="RefSeq" id="WP_108985180.1">
    <property type="nucleotide sequence ID" value="NZ_BFBR01000005.1"/>
</dbReference>
<gene>
    <name evidence="8" type="ORF">PbB2_01927</name>
</gene>
<keyword evidence="9" id="KW-1185">Reference proteome</keyword>
<comment type="similarity">
    <text evidence="1">Belongs to the peptidase S45 family.</text>
</comment>
<feature type="active site" description="Nucleophile" evidence="5">
    <location>
        <position position="207"/>
    </location>
</feature>
<dbReference type="InterPro" id="IPR023343">
    <property type="entry name" value="Penicillin_amidase_dom1"/>
</dbReference>
<evidence type="ECO:0000256" key="5">
    <source>
        <dbReference type="PIRSR" id="PIRSR001227-1"/>
    </source>
</evidence>
<dbReference type="InterPro" id="IPR002692">
    <property type="entry name" value="S45"/>
</dbReference>
<dbReference type="GO" id="GO:0046872">
    <property type="term" value="F:metal ion binding"/>
    <property type="evidence" value="ECO:0007669"/>
    <property type="project" value="UniProtKB-KW"/>
</dbReference>
<keyword evidence="4" id="KW-0865">Zymogen</keyword>
<feature type="binding site" evidence="6">
    <location>
        <position position="280"/>
    </location>
    <ligand>
        <name>Ca(2+)</name>
        <dbReference type="ChEBI" id="CHEBI:29108"/>
    </ligand>
</feature>
<reference evidence="8" key="1">
    <citation type="journal article" date="2018" name="Genome Announc.">
        <title>Draft Genome Sequence of "Candidatus Phycosocius bacilliformis," an Alphaproteobacterial Ectosymbiont of the Hydrocarbon-Producing Green Alga Botryococcus braunii.</title>
        <authorList>
            <person name="Tanabe Y."/>
            <person name="Yamaguchi H."/>
            <person name="Watanabe M.M."/>
        </authorList>
    </citation>
    <scope>NUCLEOTIDE SEQUENCE [LARGE SCALE GENOMIC DNA]</scope>
    <source>
        <strain evidence="8">BOTRYCO-2</strain>
    </source>
</reference>
<keyword evidence="6" id="KW-0479">Metal-binding</keyword>
<organism evidence="8 9">
    <name type="scientific">Candidatus Phycosocius bacilliformis</name>
    <dbReference type="NCBI Taxonomy" id="1445552"/>
    <lineage>
        <taxon>Bacteria</taxon>
        <taxon>Pseudomonadati</taxon>
        <taxon>Pseudomonadota</taxon>
        <taxon>Alphaproteobacteria</taxon>
        <taxon>Caulobacterales</taxon>
        <taxon>Caulobacterales incertae sedis</taxon>
        <taxon>Candidatus Phycosocius</taxon>
    </lineage>
</organism>
<keyword evidence="6" id="KW-0106">Calcium</keyword>
<dbReference type="InterPro" id="IPR014395">
    <property type="entry name" value="Pen/GL7ACA/AHL_acylase"/>
</dbReference>
<dbReference type="AlphaFoldDB" id="A0A2P2EB21"/>
<dbReference type="Pfam" id="PF01804">
    <property type="entry name" value="Penicil_amidase"/>
    <property type="match status" value="1"/>
</dbReference>
<feature type="binding site" evidence="6">
    <location>
        <position position="283"/>
    </location>
    <ligand>
        <name>Ca(2+)</name>
        <dbReference type="ChEBI" id="CHEBI:29108"/>
    </ligand>
</feature>
<dbReference type="CDD" id="cd01936">
    <property type="entry name" value="Ntn_CA"/>
    <property type="match status" value="1"/>
</dbReference>
<evidence type="ECO:0000256" key="6">
    <source>
        <dbReference type="PIRSR" id="PIRSR001227-2"/>
    </source>
</evidence>
<feature type="binding site" evidence="6">
    <location>
        <position position="461"/>
    </location>
    <ligand>
        <name>Ca(2+)</name>
        <dbReference type="ChEBI" id="CHEBI:29108"/>
    </ligand>
</feature>
<dbReference type="SUPFAM" id="SSF56235">
    <property type="entry name" value="N-terminal nucleophile aminohydrolases (Ntn hydrolases)"/>
    <property type="match status" value="1"/>
</dbReference>
<dbReference type="Gene3D" id="1.10.439.10">
    <property type="entry name" value="Penicillin Amidohydrolase, domain 1"/>
    <property type="match status" value="1"/>
</dbReference>
<name>A0A2P2EB21_9PROT</name>
<dbReference type="OrthoDB" id="9760084at2"/>
<dbReference type="GO" id="GO:0033968">
    <property type="term" value="F:glutaryl-7-aminocephalosporanic-acid acylase activity"/>
    <property type="evidence" value="ECO:0007669"/>
    <property type="project" value="UniProtKB-EC"/>
</dbReference>
<dbReference type="InterPro" id="IPR029055">
    <property type="entry name" value="Ntn_hydrolases_N"/>
</dbReference>
<evidence type="ECO:0000256" key="7">
    <source>
        <dbReference type="SAM" id="MobiDB-lite"/>
    </source>
</evidence>
<evidence type="ECO:0000256" key="2">
    <source>
        <dbReference type="ARBA" id="ARBA00022729"/>
    </source>
</evidence>
<proteinExistence type="inferred from homology"/>
<dbReference type="Gene3D" id="1.10.1400.10">
    <property type="match status" value="1"/>
</dbReference>
<dbReference type="PANTHER" id="PTHR34218:SF3">
    <property type="entry name" value="ACYL-HOMOSERINE LACTONE ACYLASE PVDQ"/>
    <property type="match status" value="1"/>
</dbReference>
<dbReference type="PIRSF" id="PIRSF001227">
    <property type="entry name" value="Pen_acylase"/>
    <property type="match status" value="1"/>
</dbReference>